<organism evidence="3 4">
    <name type="scientific">Coccomyxa viridis</name>
    <dbReference type="NCBI Taxonomy" id="1274662"/>
    <lineage>
        <taxon>Eukaryota</taxon>
        <taxon>Viridiplantae</taxon>
        <taxon>Chlorophyta</taxon>
        <taxon>core chlorophytes</taxon>
        <taxon>Trebouxiophyceae</taxon>
        <taxon>Trebouxiophyceae incertae sedis</taxon>
        <taxon>Coccomyxaceae</taxon>
        <taxon>Coccomyxa</taxon>
    </lineage>
</organism>
<comment type="caution">
    <text evidence="3">The sequence shown here is derived from an EMBL/GenBank/DDBJ whole genome shotgun (WGS) entry which is preliminary data.</text>
</comment>
<feature type="transmembrane region" description="Helical" evidence="2">
    <location>
        <begin position="41"/>
        <end position="62"/>
    </location>
</feature>
<evidence type="ECO:0000256" key="2">
    <source>
        <dbReference type="SAM" id="Phobius"/>
    </source>
</evidence>
<sequence>MRCRRTSHSTHATDGDRYIDLPEPKRQSVALPSVLNSAGKIFTLAGLLKILVIAHGAVPWSAVSGWEAIVTMVPFGIALALVARFLLQINFMQRRGSIFLVFSVAALVIAAQAKLGPRTSRRTEVAMQPARVGTMHQDELSQQRPLPSAEEAEQVWERAEKRAHEMQAAMKEKAGKK</sequence>
<feature type="transmembrane region" description="Helical" evidence="2">
    <location>
        <begin position="68"/>
        <end position="86"/>
    </location>
</feature>
<evidence type="ECO:0000313" key="4">
    <source>
        <dbReference type="Proteomes" id="UP001497392"/>
    </source>
</evidence>
<gene>
    <name evidence="3" type="primary">g4402</name>
    <name evidence="3" type="ORF">VP750_LOCUS3753</name>
</gene>
<keyword evidence="4" id="KW-1185">Reference proteome</keyword>
<evidence type="ECO:0000313" key="3">
    <source>
        <dbReference type="EMBL" id="CAL5222094.1"/>
    </source>
</evidence>
<keyword evidence="2" id="KW-0812">Transmembrane</keyword>
<feature type="region of interest" description="Disordered" evidence="1">
    <location>
        <begin position="130"/>
        <end position="156"/>
    </location>
</feature>
<protein>
    <submittedName>
        <fullName evidence="3">G4402 protein</fullName>
    </submittedName>
</protein>
<keyword evidence="2" id="KW-1133">Transmembrane helix</keyword>
<keyword evidence="2" id="KW-0472">Membrane</keyword>
<dbReference type="Proteomes" id="UP001497392">
    <property type="component" value="Unassembled WGS sequence"/>
</dbReference>
<evidence type="ECO:0000256" key="1">
    <source>
        <dbReference type="SAM" id="MobiDB-lite"/>
    </source>
</evidence>
<reference evidence="3 4" key="1">
    <citation type="submission" date="2024-06" db="EMBL/GenBank/DDBJ databases">
        <authorList>
            <person name="Kraege A."/>
            <person name="Thomma B."/>
        </authorList>
    </citation>
    <scope>NUCLEOTIDE SEQUENCE [LARGE SCALE GENOMIC DNA]</scope>
</reference>
<accession>A0ABP1FTB8</accession>
<feature type="transmembrane region" description="Helical" evidence="2">
    <location>
        <begin position="98"/>
        <end position="115"/>
    </location>
</feature>
<proteinExistence type="predicted"/>
<name>A0ABP1FTB8_9CHLO</name>
<dbReference type="EMBL" id="CAXHTA020000006">
    <property type="protein sequence ID" value="CAL5222094.1"/>
    <property type="molecule type" value="Genomic_DNA"/>
</dbReference>